<sequence>PLQVEAKLVGVEAPAVSQFLCLFLGDITQKGYEKKRAKLLAPYVPQSQGRSLFGLESPPTPLAPQGRPLGAVLVLRRFPLADIHTEAVQAALAKHKEQKMALPMPTKRRSTFVQSPADACTPPDTSSASEDEGSLRRQAALSAALHQSLQNAESWINRSVQGSSTSSSASSTLSHGEGKGTSGSLADVFANTRIGRSCGFLLFLESFSVPPDVTATTSTPSPRPAAIDLPPSGIVKGMHKGSNRSSLMDTADGVPVSSRVSTKIQQLLNTLKRPKRPPLKEFFVDDFEEIVEVPQPDPNQPKPEGRQMTPVKGEPLGVVCNWPPALEAALQRWGTTQAKCPCLTALDVTGKPVYTLTYGELGLPYVDFEMLTCGLQVALVYPNNDPVMFMVAFYGCLLAEVIPVPIEVPLTRKDAGGQQIGFLLGSCGIALALTTEVCLKGLPKTQNGEIVQFKGWPRLKWVVTDSKYLSKSPKDWQPNISAAGTEPAYIEYKTSKEGSVMGVTVSRVAMLAHCQALSQACNYSEGETIVNVLDFKKDAGLWHGILTNVMNKLHTISVPYSVMKTCPLSWVQRVHAHKAKVALVKCRDLHWAMMAHRDQRDVSLSSLRMLIFEVIMQSRDTEHTSFCCCAISIPGAPLPGRAILSMNGLSFGVIRVNTEDKNSALTVQDVGHVMPGGMMCIVKPDGPPQLCKTDEIGEICVSSRAGGMMYYGLAGVTKNTFEVIPVNSSGSPVGEVPFVRSGLLGFVGPGSLVFVVGKMDGLLTVSGRRHNADDIVATGLAVESIKTVYRGRIAVFSVSVFYDERIVVVAEQRPDASEEDSFQWMSRVLQAIDSIHQVGVYCLALVPANTLPKTPLGGIHISQTKQHFLEGSLHPCNILMCPHTCVTNLPKPRQKQPGVGPASVMVGNLVAGKRIAQASGRDLGQIEDNDLVKKHQFLTEVLQWRAQATPDHPLFLLLNAKGTTVCTATCLQLHKKAERIASVLCDKGHLNAGDNVVLLYPPGIELITAFYGCLYSGCVPVTVRPPHAQSLVATLPTVRMIVEVSKAACILTTQTLMRLLKSREAAGAVDVKTWPTIIDTDDLPRKRLAQIYKPPTPEMLAYLDFSVSTTGMLTGVKSESSSELSLCCISWVISRAKEQTELADRGQMSSCSPLPGVCVQARGINLSCVRTCVVVAEERPRVSLTHSFSKLFKDIGLSSRAVSTTFGSRVNVAICLQGTSGPDPTTVYVDLKSLRHDRVRLVERGAPQSLLLSESGKILPGVKVVIVNPETKGPLGDSHLGEIWVNSPHTASGYYTIYDNETLQADHFNTRLSFGDAAQTLLCCRCPTLPSVACAGPSSCSVSSTPRGRFVYSGHHAVFTWTNLLVVVVELCGCEQEALDLVPLVTNVVLEEHYLIVGVVVVVDPGVIPINSRGEKQRMHLRDSFLADQLDPIYVAYNM</sequence>
<dbReference type="Gene3D" id="3.30.300.30">
    <property type="match status" value="2"/>
</dbReference>
<feature type="domain" description="DMAP1-binding" evidence="3">
    <location>
        <begin position="1"/>
        <end position="112"/>
    </location>
</feature>
<dbReference type="InterPro" id="IPR010506">
    <property type="entry name" value="DMAP1-bd"/>
</dbReference>
<dbReference type="InterPro" id="IPR000873">
    <property type="entry name" value="AMP-dep_synth/lig_dom"/>
</dbReference>
<dbReference type="Ensembl" id="ENSZALT00000029852.1">
    <property type="protein sequence ID" value="ENSZALP00000023002.1"/>
    <property type="gene ID" value="ENSZALG00000017661.1"/>
</dbReference>
<organism evidence="4 5">
    <name type="scientific">Zonotrichia albicollis</name>
    <name type="common">White-throated sparrow</name>
    <name type="synonym">Fringilla albicollis</name>
    <dbReference type="NCBI Taxonomy" id="44394"/>
    <lineage>
        <taxon>Eukaryota</taxon>
        <taxon>Metazoa</taxon>
        <taxon>Chordata</taxon>
        <taxon>Craniata</taxon>
        <taxon>Vertebrata</taxon>
        <taxon>Euteleostomi</taxon>
        <taxon>Archelosauria</taxon>
        <taxon>Archosauria</taxon>
        <taxon>Dinosauria</taxon>
        <taxon>Saurischia</taxon>
        <taxon>Theropoda</taxon>
        <taxon>Coelurosauria</taxon>
        <taxon>Aves</taxon>
        <taxon>Neognathae</taxon>
        <taxon>Neoaves</taxon>
        <taxon>Telluraves</taxon>
        <taxon>Australaves</taxon>
        <taxon>Passeriformes</taxon>
        <taxon>Passerellidae</taxon>
        <taxon>Zonotrichia</taxon>
    </lineage>
</organism>
<dbReference type="PANTHER" id="PTHR22754:SF38">
    <property type="entry name" value="DISCO-INTERACTING PROTEIN 2 HOMOLOG B"/>
    <property type="match status" value="1"/>
</dbReference>
<dbReference type="InterPro" id="IPR025110">
    <property type="entry name" value="AMP-bd_C"/>
</dbReference>
<name>A0A8D2NNM1_ZONAL</name>
<proteinExistence type="inferred from homology"/>
<dbReference type="PROSITE" id="PS51912">
    <property type="entry name" value="DMAP1_BIND"/>
    <property type="match status" value="1"/>
</dbReference>
<feature type="compositionally biased region" description="Low complexity" evidence="2">
    <location>
        <begin position="163"/>
        <end position="174"/>
    </location>
</feature>
<protein>
    <submittedName>
        <fullName evidence="4">Disco interacting B</fullName>
    </submittedName>
</protein>
<dbReference type="PANTHER" id="PTHR22754">
    <property type="entry name" value="DISCO-INTERACTING PROTEIN 2 DIP2 -RELATED"/>
    <property type="match status" value="1"/>
</dbReference>
<evidence type="ECO:0000259" key="3">
    <source>
        <dbReference type="PROSITE" id="PS51912"/>
    </source>
</evidence>
<dbReference type="InterPro" id="IPR037337">
    <property type="entry name" value="Dip2-like_dom"/>
</dbReference>
<evidence type="ECO:0000313" key="5">
    <source>
        <dbReference type="Proteomes" id="UP000694413"/>
    </source>
</evidence>
<keyword evidence="5" id="KW-1185">Reference proteome</keyword>
<dbReference type="SMART" id="SM01137">
    <property type="entry name" value="DMAP_binding"/>
    <property type="match status" value="1"/>
</dbReference>
<dbReference type="Pfam" id="PF23024">
    <property type="entry name" value="AMP-dom_DIP2-like"/>
    <property type="match status" value="1"/>
</dbReference>
<dbReference type="InterPro" id="IPR045851">
    <property type="entry name" value="AMP-bd_C_sf"/>
</dbReference>
<reference evidence="4" key="2">
    <citation type="submission" date="2025-09" db="UniProtKB">
        <authorList>
            <consortium name="Ensembl"/>
        </authorList>
    </citation>
    <scope>IDENTIFICATION</scope>
</reference>
<dbReference type="Gene3D" id="3.40.50.12780">
    <property type="entry name" value="N-terminal domain of ligase-like"/>
    <property type="match status" value="3"/>
</dbReference>
<feature type="region of interest" description="Disordered" evidence="2">
    <location>
        <begin position="99"/>
        <end position="136"/>
    </location>
</feature>
<dbReference type="SUPFAM" id="SSF56801">
    <property type="entry name" value="Acetyl-CoA synthetase-like"/>
    <property type="match status" value="2"/>
</dbReference>
<comment type="similarity">
    <text evidence="1">Belongs to the DIP2 family.</text>
</comment>
<gene>
    <name evidence="4" type="primary">DIP2B</name>
</gene>
<dbReference type="FunFam" id="3.30.300.30:FF:000001">
    <property type="entry name" value="DIP2 disco-interacting protein 2 homolog C"/>
    <property type="match status" value="1"/>
</dbReference>
<accession>A0A8D2NNM1</accession>
<dbReference type="Pfam" id="PF06464">
    <property type="entry name" value="DMAP_binding"/>
    <property type="match status" value="1"/>
</dbReference>
<dbReference type="FunFam" id="3.30.300.30:FF:000003">
    <property type="entry name" value="DIP2 disco-interacting protein 2 homolog A"/>
    <property type="match status" value="1"/>
</dbReference>
<evidence type="ECO:0000256" key="1">
    <source>
        <dbReference type="ARBA" id="ARBA00007735"/>
    </source>
</evidence>
<feature type="compositionally biased region" description="Low complexity" evidence="2">
    <location>
        <begin position="214"/>
        <end position="226"/>
    </location>
</feature>
<dbReference type="Pfam" id="PF00501">
    <property type="entry name" value="AMP-binding"/>
    <property type="match status" value="2"/>
</dbReference>
<dbReference type="Proteomes" id="UP000694413">
    <property type="component" value="Unassembled WGS sequence"/>
</dbReference>
<reference evidence="4" key="1">
    <citation type="submission" date="2025-08" db="UniProtKB">
        <authorList>
            <consortium name="Ensembl"/>
        </authorList>
    </citation>
    <scope>IDENTIFICATION</scope>
</reference>
<feature type="region of interest" description="Disordered" evidence="2">
    <location>
        <begin position="214"/>
        <end position="233"/>
    </location>
</feature>
<dbReference type="InterPro" id="IPR042099">
    <property type="entry name" value="ANL_N_sf"/>
</dbReference>
<evidence type="ECO:0000313" key="4">
    <source>
        <dbReference type="Ensembl" id="ENSZALP00000023002.1"/>
    </source>
</evidence>
<dbReference type="CDD" id="cd05905">
    <property type="entry name" value="Dip2"/>
    <property type="match status" value="1"/>
</dbReference>
<feature type="region of interest" description="Disordered" evidence="2">
    <location>
        <begin position="160"/>
        <end position="183"/>
    </location>
</feature>
<evidence type="ECO:0000256" key="2">
    <source>
        <dbReference type="SAM" id="MobiDB-lite"/>
    </source>
</evidence>